<evidence type="ECO:0000313" key="3">
    <source>
        <dbReference type="EMBL" id="SDA90724.1"/>
    </source>
</evidence>
<gene>
    <name evidence="3" type="ORF">SAMN03080617_03317</name>
</gene>
<dbReference type="InterPro" id="IPR052893">
    <property type="entry name" value="TCS_response_regulator"/>
</dbReference>
<dbReference type="STRING" id="279824.SAMN03080617_03317"/>
<dbReference type="RefSeq" id="WP_092732255.1">
    <property type="nucleotide sequence ID" value="NZ_FMXE01000028.1"/>
</dbReference>
<proteinExistence type="predicted"/>
<name>A0A1G5Z7J5_9BACT</name>
<feature type="domain" description="Response regulatory" evidence="2">
    <location>
        <begin position="5"/>
        <end position="130"/>
    </location>
</feature>
<dbReference type="SMART" id="SM00448">
    <property type="entry name" value="REC"/>
    <property type="match status" value="1"/>
</dbReference>
<dbReference type="PANTHER" id="PTHR44520:SF2">
    <property type="entry name" value="RESPONSE REGULATOR RCP1"/>
    <property type="match status" value="1"/>
</dbReference>
<keyword evidence="1" id="KW-0597">Phosphoprotein</keyword>
<feature type="modified residue" description="4-aspartylphosphate" evidence="1">
    <location>
        <position position="63"/>
    </location>
</feature>
<dbReference type="PANTHER" id="PTHR44520">
    <property type="entry name" value="RESPONSE REGULATOR RCP1-RELATED"/>
    <property type="match status" value="1"/>
</dbReference>
<evidence type="ECO:0000259" key="2">
    <source>
        <dbReference type="PROSITE" id="PS50110"/>
    </source>
</evidence>
<dbReference type="OrthoDB" id="7631574at2"/>
<organism evidence="3 4">
    <name type="scientific">Algoriphagus alkaliphilus</name>
    <dbReference type="NCBI Taxonomy" id="279824"/>
    <lineage>
        <taxon>Bacteria</taxon>
        <taxon>Pseudomonadati</taxon>
        <taxon>Bacteroidota</taxon>
        <taxon>Cytophagia</taxon>
        <taxon>Cytophagales</taxon>
        <taxon>Cyclobacteriaceae</taxon>
        <taxon>Algoriphagus</taxon>
    </lineage>
</organism>
<dbReference type="AlphaFoldDB" id="A0A1G5Z7J5"/>
<evidence type="ECO:0000256" key="1">
    <source>
        <dbReference type="PROSITE-ProRule" id="PRU00169"/>
    </source>
</evidence>
<dbReference type="Proteomes" id="UP000198756">
    <property type="component" value="Unassembled WGS sequence"/>
</dbReference>
<dbReference type="GO" id="GO:0000160">
    <property type="term" value="P:phosphorelay signal transduction system"/>
    <property type="evidence" value="ECO:0007669"/>
    <property type="project" value="InterPro"/>
</dbReference>
<dbReference type="InterPro" id="IPR001789">
    <property type="entry name" value="Sig_transdc_resp-reg_receiver"/>
</dbReference>
<accession>A0A1G5Z7J5</accession>
<dbReference type="EMBL" id="FMXE01000028">
    <property type="protein sequence ID" value="SDA90724.1"/>
    <property type="molecule type" value="Genomic_DNA"/>
</dbReference>
<evidence type="ECO:0000313" key="4">
    <source>
        <dbReference type="Proteomes" id="UP000198756"/>
    </source>
</evidence>
<sequence>MGHIHILLVEDNEGDILLMNEALLKRPSVKKVSIAKNGQDGIDFVNKEKSFQAAETPDLIILDINLPLKNGYEVLKALKGSEKTRMIPIIVFTTSSTIKDVDKSYEALANLFVSKPSNIEEIEQAVDSLERFWTGLIKLHSNPD</sequence>
<dbReference type="InterPro" id="IPR011006">
    <property type="entry name" value="CheY-like_superfamily"/>
</dbReference>
<keyword evidence="4" id="KW-1185">Reference proteome</keyword>
<dbReference type="PROSITE" id="PS50110">
    <property type="entry name" value="RESPONSE_REGULATORY"/>
    <property type="match status" value="1"/>
</dbReference>
<reference evidence="4" key="1">
    <citation type="submission" date="2016-10" db="EMBL/GenBank/DDBJ databases">
        <authorList>
            <person name="Varghese N."/>
            <person name="Submissions S."/>
        </authorList>
    </citation>
    <scope>NUCLEOTIDE SEQUENCE [LARGE SCALE GENOMIC DNA]</scope>
    <source>
        <strain evidence="4">DSM 22703</strain>
    </source>
</reference>
<dbReference type="SUPFAM" id="SSF52172">
    <property type="entry name" value="CheY-like"/>
    <property type="match status" value="1"/>
</dbReference>
<dbReference type="Pfam" id="PF00072">
    <property type="entry name" value="Response_reg"/>
    <property type="match status" value="1"/>
</dbReference>
<dbReference type="CDD" id="cd17557">
    <property type="entry name" value="REC_Rcp-like"/>
    <property type="match status" value="1"/>
</dbReference>
<protein>
    <submittedName>
        <fullName evidence="3">Response regulator receiver domain-containing protein</fullName>
    </submittedName>
</protein>
<dbReference type="Gene3D" id="3.40.50.2300">
    <property type="match status" value="1"/>
</dbReference>